<organism evidence="2 3">
    <name type="scientific">Acinetobacter baylyi</name>
    <dbReference type="NCBI Taxonomy" id="202950"/>
    <lineage>
        <taxon>Bacteria</taxon>
        <taxon>Pseudomonadati</taxon>
        <taxon>Pseudomonadota</taxon>
        <taxon>Gammaproteobacteria</taxon>
        <taxon>Moraxellales</taxon>
        <taxon>Moraxellaceae</taxon>
        <taxon>Acinetobacter</taxon>
    </lineage>
</organism>
<reference evidence="2 3" key="1">
    <citation type="submission" date="2023-07" db="EMBL/GenBank/DDBJ databases">
        <title>Functional and genomic diversity of the sorghum phyllosphere microbiome.</title>
        <authorList>
            <person name="Shade A."/>
        </authorList>
    </citation>
    <scope>NUCLEOTIDE SEQUENCE [LARGE SCALE GENOMIC DNA]</scope>
    <source>
        <strain evidence="2 3">SORGH_AS_0887</strain>
    </source>
</reference>
<protein>
    <recommendedName>
        <fullName evidence="4">Phage protein</fullName>
    </recommendedName>
</protein>
<gene>
    <name evidence="2" type="ORF">QE380_000175</name>
</gene>
<sequence>MKAVKIPCEHDLLSKNHKTWVEAVIRCKHGFGHCGGDGYCHAGGKCFADQELTREQAILEVDRLAQELYSAKLENNKLRNSSQVLIDQLELLKEQNKKHGNSQRMFALQFCIHEIKKAMGEV</sequence>
<evidence type="ECO:0008006" key="4">
    <source>
        <dbReference type="Google" id="ProtNLM"/>
    </source>
</evidence>
<dbReference type="Proteomes" id="UP001233360">
    <property type="component" value="Unassembled WGS sequence"/>
</dbReference>
<keyword evidence="3" id="KW-1185">Reference proteome</keyword>
<proteinExistence type="predicted"/>
<comment type="caution">
    <text evidence="2">The sequence shown here is derived from an EMBL/GenBank/DDBJ whole genome shotgun (WGS) entry which is preliminary data.</text>
</comment>
<dbReference type="RefSeq" id="WP_307001340.1">
    <property type="nucleotide sequence ID" value="NZ_JAUTBK010000002.1"/>
</dbReference>
<dbReference type="EMBL" id="JAUTBK010000002">
    <property type="protein sequence ID" value="MDQ1207252.1"/>
    <property type="molecule type" value="Genomic_DNA"/>
</dbReference>
<keyword evidence="1" id="KW-0175">Coiled coil</keyword>
<evidence type="ECO:0000313" key="2">
    <source>
        <dbReference type="EMBL" id="MDQ1207252.1"/>
    </source>
</evidence>
<evidence type="ECO:0000256" key="1">
    <source>
        <dbReference type="SAM" id="Coils"/>
    </source>
</evidence>
<feature type="coiled-coil region" evidence="1">
    <location>
        <begin position="61"/>
        <end position="95"/>
    </location>
</feature>
<accession>A0ABU0URT7</accession>
<name>A0ABU0URT7_ACIBI</name>
<evidence type="ECO:0000313" key="3">
    <source>
        <dbReference type="Proteomes" id="UP001233360"/>
    </source>
</evidence>